<accession>A0A2I1HA71</accession>
<comment type="caution">
    <text evidence="3">The sequence shown here is derived from an EMBL/GenBank/DDBJ whole genome shotgun (WGS) entry which is preliminary data.</text>
</comment>
<keyword evidence="2" id="KW-0472">Membrane</keyword>
<keyword evidence="2" id="KW-0812">Transmembrane</keyword>
<feature type="transmembrane region" description="Helical" evidence="2">
    <location>
        <begin position="109"/>
        <end position="126"/>
    </location>
</feature>
<feature type="coiled-coil region" evidence="1">
    <location>
        <begin position="325"/>
        <end position="388"/>
    </location>
</feature>
<feature type="transmembrane region" description="Helical" evidence="2">
    <location>
        <begin position="204"/>
        <end position="225"/>
    </location>
</feature>
<dbReference type="OrthoDB" id="2434437at2759"/>
<feature type="transmembrane region" description="Helical" evidence="2">
    <location>
        <begin position="132"/>
        <end position="152"/>
    </location>
</feature>
<evidence type="ECO:0000313" key="4">
    <source>
        <dbReference type="Proteomes" id="UP000234323"/>
    </source>
</evidence>
<dbReference type="EMBL" id="LLXI01001952">
    <property type="protein sequence ID" value="PKY55755.1"/>
    <property type="molecule type" value="Genomic_DNA"/>
</dbReference>
<evidence type="ECO:0000256" key="2">
    <source>
        <dbReference type="SAM" id="Phobius"/>
    </source>
</evidence>
<proteinExistence type="predicted"/>
<dbReference type="VEuPathDB" id="FungiDB:RhiirA1_473824"/>
<protein>
    <submittedName>
        <fullName evidence="3">Uncharacterized protein</fullName>
    </submittedName>
</protein>
<gene>
    <name evidence="3" type="ORF">RhiirA4_548890</name>
</gene>
<feature type="transmembrane region" description="Helical" evidence="2">
    <location>
        <begin position="237"/>
        <end position="257"/>
    </location>
</feature>
<dbReference type="Proteomes" id="UP000234323">
    <property type="component" value="Unassembled WGS sequence"/>
</dbReference>
<feature type="transmembrane region" description="Helical" evidence="2">
    <location>
        <begin position="72"/>
        <end position="89"/>
    </location>
</feature>
<organism evidence="3 4">
    <name type="scientific">Rhizophagus irregularis</name>
    <dbReference type="NCBI Taxonomy" id="588596"/>
    <lineage>
        <taxon>Eukaryota</taxon>
        <taxon>Fungi</taxon>
        <taxon>Fungi incertae sedis</taxon>
        <taxon>Mucoromycota</taxon>
        <taxon>Glomeromycotina</taxon>
        <taxon>Glomeromycetes</taxon>
        <taxon>Glomerales</taxon>
        <taxon>Glomeraceae</taxon>
        <taxon>Rhizophagus</taxon>
    </lineage>
</organism>
<reference evidence="3 4" key="1">
    <citation type="submission" date="2015-10" db="EMBL/GenBank/DDBJ databases">
        <title>Genome analyses suggest a sexual origin of heterokaryosis in a supposedly ancient asexual fungus.</title>
        <authorList>
            <person name="Ropars J."/>
            <person name="Sedzielewska K."/>
            <person name="Noel J."/>
            <person name="Charron P."/>
            <person name="Farinelli L."/>
            <person name="Marton T."/>
            <person name="Kruger M."/>
            <person name="Pelin A."/>
            <person name="Brachmann A."/>
            <person name="Corradi N."/>
        </authorList>
    </citation>
    <scope>NUCLEOTIDE SEQUENCE [LARGE SCALE GENOMIC DNA]</scope>
    <source>
        <strain evidence="3 4">A4</strain>
    </source>
</reference>
<keyword evidence="1" id="KW-0175">Coiled coil</keyword>
<sequence length="392" mass="45669">MKNYQRIKKQRVHDFIMFKNGINHNTIKKKTSEISNLLNFIIWNIMFFSLFPLASASIASFVDINYVSYTDLYDAILNTFFPIFFVIFLNASGKDGSIKNIVLPLLDDVLYNMITWMIPLVVSFAYDDLMNIKIFSIINMCLHVICAAFAIIKWKRINYDDDDDDDVNNFMSIFFFLIIFPVLVIPIFWIIIITHKHTFDSISIIFLILFGICLVSFVLITIIFITMKSDNVVKWRIVYVLIIICFYVPNILQTLLITLFWPINFYFVKACVFILILSLTRNVSYFVDKVPGNFLATSTTFTQCMIKLFTKEDSTEVLRGIPISIEEIHEKQKTMQTKIDEIDEKQTTMQTTTQTTIDDMQKVMQAKMDEIQKTMDEIKTSVEETKKNSTKG</sequence>
<keyword evidence="2" id="KW-1133">Transmembrane helix</keyword>
<keyword evidence="4" id="KW-1185">Reference proteome</keyword>
<dbReference type="VEuPathDB" id="FungiDB:RhiirFUN_000214"/>
<dbReference type="VEuPathDB" id="FungiDB:FUN_020924"/>
<feature type="transmembrane region" description="Helical" evidence="2">
    <location>
        <begin position="173"/>
        <end position="192"/>
    </location>
</feature>
<evidence type="ECO:0000313" key="3">
    <source>
        <dbReference type="EMBL" id="PKY55755.1"/>
    </source>
</evidence>
<name>A0A2I1HA71_9GLOM</name>
<evidence type="ECO:0000256" key="1">
    <source>
        <dbReference type="SAM" id="Coils"/>
    </source>
</evidence>
<dbReference type="AlphaFoldDB" id="A0A2I1HA71"/>
<feature type="transmembrane region" description="Helical" evidence="2">
    <location>
        <begin position="263"/>
        <end position="280"/>
    </location>
</feature>
<feature type="transmembrane region" description="Helical" evidence="2">
    <location>
        <begin position="37"/>
        <end position="60"/>
    </location>
</feature>